<dbReference type="SUPFAM" id="SSF53335">
    <property type="entry name" value="S-adenosyl-L-methionine-dependent methyltransferases"/>
    <property type="match status" value="1"/>
</dbReference>
<keyword evidence="2" id="KW-0489">Methyltransferase</keyword>
<organism evidence="2 3">
    <name type="scientific">Halobacillus salinus</name>
    <dbReference type="NCBI Taxonomy" id="192814"/>
    <lineage>
        <taxon>Bacteria</taxon>
        <taxon>Bacillati</taxon>
        <taxon>Bacillota</taxon>
        <taxon>Bacilli</taxon>
        <taxon>Bacillales</taxon>
        <taxon>Bacillaceae</taxon>
        <taxon>Halobacillus</taxon>
    </lineage>
</organism>
<dbReference type="InterPro" id="IPR029063">
    <property type="entry name" value="SAM-dependent_MTases_sf"/>
</dbReference>
<keyword evidence="3" id="KW-1185">Reference proteome</keyword>
<sequence>MMSEDQKNQVRQTFSKNSNAYVTSTTHSKKSDLEQITAWLQPDNSWTVLDIATGGGHVAKELSRSAGTVFATDLTIEMLQNTATHLKGLNNIHYVVADAEELPFLGGSFDAVTCRIAPHHFPNPKQFIKEVSRVLKPSGKFLMIDNVAPAEDELDHFYNTFEKMRDASHGRALKITEWKNLLEEHRLTITKETSRKKTLPFHDWLTRTTDDQQTQQQVRDFFHQASKKEKQYFSIDDKLESFTIDEWMVLAQK</sequence>
<evidence type="ECO:0000313" key="3">
    <source>
        <dbReference type="Proteomes" id="UP000297982"/>
    </source>
</evidence>
<accession>A0A4Z0GZE0</accession>
<dbReference type="CDD" id="cd02440">
    <property type="entry name" value="AdoMet_MTases"/>
    <property type="match status" value="1"/>
</dbReference>
<protein>
    <submittedName>
        <fullName evidence="2">Class I SAM-dependent methyltransferase</fullName>
    </submittedName>
</protein>
<evidence type="ECO:0000259" key="1">
    <source>
        <dbReference type="Pfam" id="PF08241"/>
    </source>
</evidence>
<keyword evidence="2" id="KW-0808">Transferase</keyword>
<dbReference type="AlphaFoldDB" id="A0A4Z0GZE0"/>
<evidence type="ECO:0000313" key="2">
    <source>
        <dbReference type="EMBL" id="TGB02054.1"/>
    </source>
</evidence>
<comment type="caution">
    <text evidence="2">The sequence shown here is derived from an EMBL/GenBank/DDBJ whole genome shotgun (WGS) entry which is preliminary data.</text>
</comment>
<dbReference type="Pfam" id="PF08241">
    <property type="entry name" value="Methyltransf_11"/>
    <property type="match status" value="1"/>
</dbReference>
<dbReference type="Gene3D" id="3.40.50.150">
    <property type="entry name" value="Vaccinia Virus protein VP39"/>
    <property type="match status" value="1"/>
</dbReference>
<dbReference type="EMBL" id="SRJC01000004">
    <property type="protein sequence ID" value="TGB02054.1"/>
    <property type="molecule type" value="Genomic_DNA"/>
</dbReference>
<dbReference type="InterPro" id="IPR013216">
    <property type="entry name" value="Methyltransf_11"/>
</dbReference>
<dbReference type="Proteomes" id="UP000297982">
    <property type="component" value="Unassembled WGS sequence"/>
</dbReference>
<dbReference type="GO" id="GO:0008757">
    <property type="term" value="F:S-adenosylmethionine-dependent methyltransferase activity"/>
    <property type="evidence" value="ECO:0007669"/>
    <property type="project" value="InterPro"/>
</dbReference>
<feature type="domain" description="Methyltransferase type 11" evidence="1">
    <location>
        <begin position="49"/>
        <end position="142"/>
    </location>
</feature>
<reference evidence="2 3" key="1">
    <citation type="journal article" date="2003" name="Int. J. Syst. Evol. Microbiol.">
        <title>Halobacillus salinus sp. nov., isolated from a salt lake on the coast of the East Sea in Korea.</title>
        <authorList>
            <person name="Yoon J.H."/>
            <person name="Kang K.H."/>
            <person name="Park Y.H."/>
        </authorList>
    </citation>
    <scope>NUCLEOTIDE SEQUENCE [LARGE SCALE GENOMIC DNA]</scope>
    <source>
        <strain evidence="2 3">HSL-3</strain>
    </source>
</reference>
<dbReference type="GO" id="GO:0032259">
    <property type="term" value="P:methylation"/>
    <property type="evidence" value="ECO:0007669"/>
    <property type="project" value="UniProtKB-KW"/>
</dbReference>
<proteinExistence type="predicted"/>
<gene>
    <name evidence="2" type="ORF">E4663_15170</name>
</gene>
<name>A0A4Z0GZE0_9BACI</name>
<dbReference type="PANTHER" id="PTHR43591:SF24">
    <property type="entry name" value="2-METHOXY-6-POLYPRENYL-1,4-BENZOQUINOL METHYLASE, MITOCHONDRIAL"/>
    <property type="match status" value="1"/>
</dbReference>
<dbReference type="PANTHER" id="PTHR43591">
    <property type="entry name" value="METHYLTRANSFERASE"/>
    <property type="match status" value="1"/>
</dbReference>